<dbReference type="RefSeq" id="WP_393173843.1">
    <property type="nucleotide sequence ID" value="NZ_JBICRM010000034.1"/>
</dbReference>
<gene>
    <name evidence="1" type="ORF">ACFLIM_39270</name>
</gene>
<organism evidence="1 2">
    <name type="scientific">Nonomuraea marmarensis</name>
    <dbReference type="NCBI Taxonomy" id="3351344"/>
    <lineage>
        <taxon>Bacteria</taxon>
        <taxon>Bacillati</taxon>
        <taxon>Actinomycetota</taxon>
        <taxon>Actinomycetes</taxon>
        <taxon>Streptosporangiales</taxon>
        <taxon>Streptosporangiaceae</taxon>
        <taxon>Nonomuraea</taxon>
    </lineage>
</organism>
<evidence type="ECO:0000313" key="1">
    <source>
        <dbReference type="EMBL" id="MFG1709250.1"/>
    </source>
</evidence>
<proteinExistence type="predicted"/>
<protein>
    <submittedName>
        <fullName evidence="1">Uncharacterized protein</fullName>
    </submittedName>
</protein>
<dbReference type="Proteomes" id="UP001603978">
    <property type="component" value="Unassembled WGS sequence"/>
</dbReference>
<dbReference type="EMBL" id="JBICRM010000034">
    <property type="protein sequence ID" value="MFG1709250.1"/>
    <property type="molecule type" value="Genomic_DNA"/>
</dbReference>
<reference evidence="1 2" key="1">
    <citation type="submission" date="2024-10" db="EMBL/GenBank/DDBJ databases">
        <authorList>
            <person name="Topkara A.R."/>
            <person name="Saygin H."/>
        </authorList>
    </citation>
    <scope>NUCLEOTIDE SEQUENCE [LARGE SCALE GENOMIC DNA]</scope>
    <source>
        <strain evidence="1 2">M3C6</strain>
    </source>
</reference>
<sequence>MAQIWTVWDAELGYSPMHFIKRDVDRTNPQGAEPLWGVATVRPDGGRILHTFPHSTLEWRAAEYGIDPADSDTLLDVILHEPYLPNEDDPLAQIDPATSKLLAEVRGLPTCWTPGVPDAERLQAHLARMQAVKRHRVRLENAPSADRQAALVYVGSDRVAPPHPLDPIRAARLDPIRVESRRMAVKWQRQTGQKPDFFAKPATAFMGMQPTGGAV</sequence>
<name>A0ABW7APC0_9ACTN</name>
<comment type="caution">
    <text evidence="1">The sequence shown here is derived from an EMBL/GenBank/DDBJ whole genome shotgun (WGS) entry which is preliminary data.</text>
</comment>
<accession>A0ABW7APC0</accession>
<keyword evidence="2" id="KW-1185">Reference proteome</keyword>
<evidence type="ECO:0000313" key="2">
    <source>
        <dbReference type="Proteomes" id="UP001603978"/>
    </source>
</evidence>